<organism evidence="1 2">
    <name type="scientific">Kitasatospora kazusensis</name>
    <dbReference type="NCBI Taxonomy" id="407974"/>
    <lineage>
        <taxon>Bacteria</taxon>
        <taxon>Bacillati</taxon>
        <taxon>Actinomycetota</taxon>
        <taxon>Actinomycetes</taxon>
        <taxon>Kitasatosporales</taxon>
        <taxon>Streptomycetaceae</taxon>
        <taxon>Kitasatospora</taxon>
    </lineage>
</organism>
<protein>
    <submittedName>
        <fullName evidence="1">Uncharacterized protein</fullName>
    </submittedName>
</protein>
<dbReference type="EMBL" id="BAAANT010000012">
    <property type="protein sequence ID" value="GAA2141530.1"/>
    <property type="molecule type" value="Genomic_DNA"/>
</dbReference>
<proteinExistence type="predicted"/>
<accession>A0ABN2ZFQ8</accession>
<evidence type="ECO:0000313" key="2">
    <source>
        <dbReference type="Proteomes" id="UP001422759"/>
    </source>
</evidence>
<gene>
    <name evidence="1" type="ORF">GCM10009760_25790</name>
</gene>
<sequence>MATIVEDLPIPAQRAGTARYPWDEWLDGQTRIIVRGEDFHVPPTSLRALIYTRARCSGLRIVSAFEGPVGAPDSIRFRAYREDVR</sequence>
<comment type="caution">
    <text evidence="1">The sequence shown here is derived from an EMBL/GenBank/DDBJ whole genome shotgun (WGS) entry which is preliminary data.</text>
</comment>
<reference evidence="1 2" key="1">
    <citation type="journal article" date="2019" name="Int. J. Syst. Evol. Microbiol.">
        <title>The Global Catalogue of Microorganisms (GCM) 10K type strain sequencing project: providing services to taxonomists for standard genome sequencing and annotation.</title>
        <authorList>
            <consortium name="The Broad Institute Genomics Platform"/>
            <consortium name="The Broad Institute Genome Sequencing Center for Infectious Disease"/>
            <person name="Wu L."/>
            <person name="Ma J."/>
        </authorList>
    </citation>
    <scope>NUCLEOTIDE SEQUENCE [LARGE SCALE GENOMIC DNA]</scope>
    <source>
        <strain evidence="1 2">JCM 14560</strain>
    </source>
</reference>
<evidence type="ECO:0000313" key="1">
    <source>
        <dbReference type="EMBL" id="GAA2141530.1"/>
    </source>
</evidence>
<keyword evidence="2" id="KW-1185">Reference proteome</keyword>
<name>A0ABN2ZFQ8_9ACTN</name>
<dbReference type="RefSeq" id="WP_344464187.1">
    <property type="nucleotide sequence ID" value="NZ_BAAANT010000012.1"/>
</dbReference>
<dbReference type="Proteomes" id="UP001422759">
    <property type="component" value="Unassembled WGS sequence"/>
</dbReference>